<dbReference type="GO" id="GO:0005886">
    <property type="term" value="C:plasma membrane"/>
    <property type="evidence" value="ECO:0000318"/>
    <property type="project" value="GO_Central"/>
</dbReference>
<dbReference type="AlphaFoldDB" id="A0A251T023"/>
<keyword evidence="2" id="KW-0325">Glycoprotein</keyword>
<dbReference type="GO" id="GO:0009055">
    <property type="term" value="F:electron transfer activity"/>
    <property type="evidence" value="ECO:0007669"/>
    <property type="project" value="InterPro"/>
</dbReference>
<protein>
    <submittedName>
        <fullName evidence="4">Phytocyanin domain, cupredoxin</fullName>
    </submittedName>
    <submittedName>
        <fullName evidence="5">Putative cupredoxin</fullName>
    </submittedName>
</protein>
<reference evidence="4 6" key="1">
    <citation type="journal article" date="2017" name="Nature">
        <title>The sunflower genome provides insights into oil metabolism, flowering and Asterid evolution.</title>
        <authorList>
            <person name="Badouin H."/>
            <person name="Gouzy J."/>
            <person name="Grassa C.J."/>
            <person name="Murat F."/>
            <person name="Staton S.E."/>
            <person name="Cottret L."/>
            <person name="Lelandais-Briere C."/>
            <person name="Owens G.L."/>
            <person name="Carrere S."/>
            <person name="Mayjonade B."/>
            <person name="Legrand L."/>
            <person name="Gill N."/>
            <person name="Kane N.C."/>
            <person name="Bowers J.E."/>
            <person name="Hubner S."/>
            <person name="Bellec A."/>
            <person name="Berard A."/>
            <person name="Berges H."/>
            <person name="Blanchet N."/>
            <person name="Boniface M.C."/>
            <person name="Brunel D."/>
            <person name="Catrice O."/>
            <person name="Chaidir N."/>
            <person name="Claudel C."/>
            <person name="Donnadieu C."/>
            <person name="Faraut T."/>
            <person name="Fievet G."/>
            <person name="Helmstetter N."/>
            <person name="King M."/>
            <person name="Knapp S.J."/>
            <person name="Lai Z."/>
            <person name="Le Paslier M.C."/>
            <person name="Lippi Y."/>
            <person name="Lorenzon L."/>
            <person name="Mandel J.R."/>
            <person name="Marage G."/>
            <person name="Marchand G."/>
            <person name="Marquand E."/>
            <person name="Bret-Mestries E."/>
            <person name="Morien E."/>
            <person name="Nambeesan S."/>
            <person name="Nguyen T."/>
            <person name="Pegot-Espagnet P."/>
            <person name="Pouilly N."/>
            <person name="Raftis F."/>
            <person name="Sallet E."/>
            <person name="Schiex T."/>
            <person name="Thomas J."/>
            <person name="Vandecasteele C."/>
            <person name="Vares D."/>
            <person name="Vear F."/>
            <person name="Vautrin S."/>
            <person name="Crespi M."/>
            <person name="Mangin B."/>
            <person name="Burke J.M."/>
            <person name="Salse J."/>
            <person name="Munos S."/>
            <person name="Vincourt P."/>
            <person name="Rieseberg L.H."/>
            <person name="Langlade N.B."/>
        </authorList>
    </citation>
    <scope>NUCLEOTIDE SEQUENCE [LARGE SCALE GENOMIC DNA]</scope>
    <source>
        <strain evidence="6">cv. SF193</strain>
        <tissue evidence="4">Leaves</tissue>
    </source>
</reference>
<evidence type="ECO:0000313" key="5">
    <source>
        <dbReference type="EMBL" id="OTG04149.1"/>
    </source>
</evidence>
<sequence>MPYLKLNLVAVTIIVMAYMHVSTMVRPSLHFVGGIEGWVPPPEPNYYEKWVKGEKFLKYDTAIFIFDTGSHTLAEVTKEAYDTCNTTNPIYIDTWGPAAVELDTVGVHFYICTMHCKSGQKITVDVKPRNDTF</sequence>
<gene>
    <name evidence="5" type="ORF">HannXRQ_Chr12g0359151</name>
    <name evidence="4" type="ORF">HanXRQr2_Chr12g0526451</name>
</gene>
<feature type="domain" description="Phytocyanin" evidence="3">
    <location>
        <begin position="28"/>
        <end position="128"/>
    </location>
</feature>
<reference evidence="4" key="3">
    <citation type="submission" date="2020-06" db="EMBL/GenBank/DDBJ databases">
        <title>Helianthus annuus Genome sequencing and assembly Release 2.</title>
        <authorList>
            <person name="Gouzy J."/>
            <person name="Langlade N."/>
            <person name="Munos S."/>
        </authorList>
    </citation>
    <scope>NUCLEOTIDE SEQUENCE</scope>
    <source>
        <tissue evidence="4">Leaves</tissue>
    </source>
</reference>
<dbReference type="InterPro" id="IPR039391">
    <property type="entry name" value="Phytocyanin-like"/>
</dbReference>
<reference evidence="5" key="2">
    <citation type="submission" date="2017-02" db="EMBL/GenBank/DDBJ databases">
        <title>Sunflower complete genome.</title>
        <authorList>
            <person name="Langlade N."/>
            <person name="Munos S."/>
        </authorList>
    </citation>
    <scope>NUCLEOTIDE SEQUENCE [LARGE SCALE GENOMIC DNA]</scope>
    <source>
        <tissue evidence="5">Leaves</tissue>
    </source>
</reference>
<dbReference type="Pfam" id="PF02298">
    <property type="entry name" value="Cu_bind_like"/>
    <property type="match status" value="1"/>
</dbReference>
<evidence type="ECO:0000313" key="6">
    <source>
        <dbReference type="Proteomes" id="UP000215914"/>
    </source>
</evidence>
<dbReference type="SUPFAM" id="SSF49503">
    <property type="entry name" value="Cupredoxins"/>
    <property type="match status" value="1"/>
</dbReference>
<dbReference type="Gramene" id="mRNA:HanXRQr2_Chr12g0526451">
    <property type="protein sequence ID" value="CDS:HanXRQr2_Chr12g0526451.1"/>
    <property type="gene ID" value="HanXRQr2_Chr12g0526451"/>
</dbReference>
<dbReference type="PROSITE" id="PS51485">
    <property type="entry name" value="PHYTOCYANIN"/>
    <property type="match status" value="1"/>
</dbReference>
<dbReference type="Proteomes" id="UP000215914">
    <property type="component" value="Chromosome 12"/>
</dbReference>
<evidence type="ECO:0000256" key="1">
    <source>
        <dbReference type="ARBA" id="ARBA00023157"/>
    </source>
</evidence>
<dbReference type="PANTHER" id="PTHR33021:SF350">
    <property type="entry name" value="UCLACYANIN-2"/>
    <property type="match status" value="1"/>
</dbReference>
<dbReference type="InterPro" id="IPR003245">
    <property type="entry name" value="Phytocyanin_dom"/>
</dbReference>
<keyword evidence="6" id="KW-1185">Reference proteome</keyword>
<dbReference type="PANTHER" id="PTHR33021">
    <property type="entry name" value="BLUE COPPER PROTEIN"/>
    <property type="match status" value="1"/>
</dbReference>
<accession>A0A251T023</accession>
<dbReference type="Gene3D" id="2.60.40.420">
    <property type="entry name" value="Cupredoxins - blue copper proteins"/>
    <property type="match status" value="1"/>
</dbReference>
<name>A0A251T023_HELAN</name>
<dbReference type="EMBL" id="MNCJ02000327">
    <property type="protein sequence ID" value="KAF5776635.1"/>
    <property type="molecule type" value="Genomic_DNA"/>
</dbReference>
<evidence type="ECO:0000259" key="3">
    <source>
        <dbReference type="PROSITE" id="PS51485"/>
    </source>
</evidence>
<evidence type="ECO:0000256" key="2">
    <source>
        <dbReference type="ARBA" id="ARBA00023180"/>
    </source>
</evidence>
<evidence type="ECO:0000313" key="4">
    <source>
        <dbReference type="EMBL" id="KAF5776635.1"/>
    </source>
</evidence>
<dbReference type="InParanoid" id="A0A251T023"/>
<dbReference type="EMBL" id="CM007901">
    <property type="protein sequence ID" value="OTG04149.1"/>
    <property type="molecule type" value="Genomic_DNA"/>
</dbReference>
<organism evidence="5 6">
    <name type="scientific">Helianthus annuus</name>
    <name type="common">Common sunflower</name>
    <dbReference type="NCBI Taxonomy" id="4232"/>
    <lineage>
        <taxon>Eukaryota</taxon>
        <taxon>Viridiplantae</taxon>
        <taxon>Streptophyta</taxon>
        <taxon>Embryophyta</taxon>
        <taxon>Tracheophyta</taxon>
        <taxon>Spermatophyta</taxon>
        <taxon>Magnoliopsida</taxon>
        <taxon>eudicotyledons</taxon>
        <taxon>Gunneridae</taxon>
        <taxon>Pentapetalae</taxon>
        <taxon>asterids</taxon>
        <taxon>campanulids</taxon>
        <taxon>Asterales</taxon>
        <taxon>Asteraceae</taxon>
        <taxon>Asteroideae</taxon>
        <taxon>Heliantheae alliance</taxon>
        <taxon>Heliantheae</taxon>
        <taxon>Helianthus</taxon>
    </lineage>
</organism>
<proteinExistence type="predicted"/>
<dbReference type="InterPro" id="IPR008972">
    <property type="entry name" value="Cupredoxin"/>
</dbReference>
<keyword evidence="1" id="KW-1015">Disulfide bond</keyword>
<dbReference type="FunFam" id="2.60.40.420:FF:000034">
    <property type="entry name" value="Cupredoxin superfamily protein"/>
    <property type="match status" value="1"/>
</dbReference>